<dbReference type="SUPFAM" id="SSF48498">
    <property type="entry name" value="Tetracyclin repressor-like, C-terminal domain"/>
    <property type="match status" value="1"/>
</dbReference>
<dbReference type="InterPro" id="IPR036271">
    <property type="entry name" value="Tet_transcr_reg_TetR-rel_C_sf"/>
</dbReference>
<evidence type="ECO:0000256" key="4">
    <source>
        <dbReference type="PROSITE-ProRule" id="PRU00335"/>
    </source>
</evidence>
<dbReference type="GO" id="GO:0003700">
    <property type="term" value="F:DNA-binding transcription factor activity"/>
    <property type="evidence" value="ECO:0007669"/>
    <property type="project" value="TreeGrafter"/>
</dbReference>
<evidence type="ECO:0000256" key="2">
    <source>
        <dbReference type="ARBA" id="ARBA00023125"/>
    </source>
</evidence>
<dbReference type="Pfam" id="PF17939">
    <property type="entry name" value="TetR_C_30"/>
    <property type="match status" value="1"/>
</dbReference>
<keyword evidence="7" id="KW-1185">Reference proteome</keyword>
<dbReference type="GO" id="GO:0000976">
    <property type="term" value="F:transcription cis-regulatory region binding"/>
    <property type="evidence" value="ECO:0007669"/>
    <property type="project" value="TreeGrafter"/>
</dbReference>
<dbReference type="InterPro" id="IPR023772">
    <property type="entry name" value="DNA-bd_HTH_TetR-type_CS"/>
</dbReference>
<proteinExistence type="predicted"/>
<dbReference type="PROSITE" id="PS01081">
    <property type="entry name" value="HTH_TETR_1"/>
    <property type="match status" value="1"/>
</dbReference>
<organism evidence="6 7">
    <name type="scientific">Microbaculum marinum</name>
    <dbReference type="NCBI Taxonomy" id="1764581"/>
    <lineage>
        <taxon>Bacteria</taxon>
        <taxon>Pseudomonadati</taxon>
        <taxon>Pseudomonadota</taxon>
        <taxon>Alphaproteobacteria</taxon>
        <taxon>Hyphomicrobiales</taxon>
        <taxon>Tepidamorphaceae</taxon>
        <taxon>Microbaculum</taxon>
    </lineage>
</organism>
<dbReference type="InterPro" id="IPR041586">
    <property type="entry name" value="PsrA_TetR_C"/>
</dbReference>
<gene>
    <name evidence="6" type="ORF">V3328_11505</name>
</gene>
<evidence type="ECO:0000259" key="5">
    <source>
        <dbReference type="PROSITE" id="PS50977"/>
    </source>
</evidence>
<dbReference type="RefSeq" id="WP_340329802.1">
    <property type="nucleotide sequence ID" value="NZ_JAZHOF010000004.1"/>
</dbReference>
<dbReference type="PRINTS" id="PR00455">
    <property type="entry name" value="HTHTETR"/>
</dbReference>
<dbReference type="PANTHER" id="PTHR30055:SF234">
    <property type="entry name" value="HTH-TYPE TRANSCRIPTIONAL REGULATOR BETI"/>
    <property type="match status" value="1"/>
</dbReference>
<evidence type="ECO:0000313" key="7">
    <source>
        <dbReference type="Proteomes" id="UP001378188"/>
    </source>
</evidence>
<keyword evidence="3" id="KW-0804">Transcription</keyword>
<dbReference type="Gene3D" id="1.10.357.10">
    <property type="entry name" value="Tetracycline Repressor, domain 2"/>
    <property type="match status" value="1"/>
</dbReference>
<dbReference type="EMBL" id="JAZHOF010000004">
    <property type="protein sequence ID" value="MEJ8572104.1"/>
    <property type="molecule type" value="Genomic_DNA"/>
</dbReference>
<dbReference type="PROSITE" id="PS50977">
    <property type="entry name" value="HTH_TETR_2"/>
    <property type="match status" value="1"/>
</dbReference>
<keyword evidence="1" id="KW-0805">Transcription regulation</keyword>
<feature type="domain" description="HTH tetR-type" evidence="5">
    <location>
        <begin position="15"/>
        <end position="75"/>
    </location>
</feature>
<evidence type="ECO:0000256" key="1">
    <source>
        <dbReference type="ARBA" id="ARBA00023015"/>
    </source>
</evidence>
<sequence>MAKKTTRQTVEKTARSTEERLLDTAELMFSKYGYSGVSLRMISEAASANSAAIHYYFRSKQGLLRAVMARRCDGLNAERMAMLDECEREAVDGIPDIAKVVTAFVAPVVRLGKTPGEKAFKEFYGFTAFDPNPEVREIVKEFFDPFARRFVDMISRARPDLSREELFFRLSLIYGTLGYVRANPPRLREVLGDDLSFADGEKCLHFVIPALVAGMAFPPVGPMDGGD</sequence>
<reference evidence="6 7" key="1">
    <citation type="submission" date="2024-02" db="EMBL/GenBank/DDBJ databases">
        <title>Genome analysis and characterization of Microbaculum marinisediminis sp. nov., isolated from marine sediment.</title>
        <authorList>
            <person name="Du Z.-J."/>
            <person name="Ye Y.-Q."/>
            <person name="Zhang Z.-R."/>
            <person name="Yuan S.-M."/>
            <person name="Zhang X.-Y."/>
        </authorList>
    </citation>
    <scope>NUCLEOTIDE SEQUENCE [LARGE SCALE GENOMIC DNA]</scope>
    <source>
        <strain evidence="6 7">SDUM1044001</strain>
    </source>
</reference>
<dbReference type="PANTHER" id="PTHR30055">
    <property type="entry name" value="HTH-TYPE TRANSCRIPTIONAL REGULATOR RUTR"/>
    <property type="match status" value="1"/>
</dbReference>
<dbReference type="InterPro" id="IPR009057">
    <property type="entry name" value="Homeodomain-like_sf"/>
</dbReference>
<dbReference type="Proteomes" id="UP001378188">
    <property type="component" value="Unassembled WGS sequence"/>
</dbReference>
<dbReference type="Pfam" id="PF00440">
    <property type="entry name" value="TetR_N"/>
    <property type="match status" value="1"/>
</dbReference>
<evidence type="ECO:0000313" key="6">
    <source>
        <dbReference type="EMBL" id="MEJ8572104.1"/>
    </source>
</evidence>
<accession>A0AAW9RT29</accession>
<comment type="caution">
    <text evidence="6">The sequence shown here is derived from an EMBL/GenBank/DDBJ whole genome shotgun (WGS) entry which is preliminary data.</text>
</comment>
<dbReference type="SUPFAM" id="SSF46689">
    <property type="entry name" value="Homeodomain-like"/>
    <property type="match status" value="1"/>
</dbReference>
<dbReference type="InterPro" id="IPR050109">
    <property type="entry name" value="HTH-type_TetR-like_transc_reg"/>
</dbReference>
<name>A0AAW9RT29_9HYPH</name>
<keyword evidence="2 4" id="KW-0238">DNA-binding</keyword>
<protein>
    <submittedName>
        <fullName evidence="6">TetR/AcrR family transcriptional regulator</fullName>
    </submittedName>
</protein>
<dbReference type="InterPro" id="IPR001647">
    <property type="entry name" value="HTH_TetR"/>
</dbReference>
<feature type="DNA-binding region" description="H-T-H motif" evidence="4">
    <location>
        <begin position="38"/>
        <end position="57"/>
    </location>
</feature>
<evidence type="ECO:0000256" key="3">
    <source>
        <dbReference type="ARBA" id="ARBA00023163"/>
    </source>
</evidence>
<dbReference type="AlphaFoldDB" id="A0AAW9RT29"/>